<dbReference type="STRING" id="667725.A0A0L0FW34"/>
<evidence type="ECO:0000256" key="3">
    <source>
        <dbReference type="ARBA" id="ARBA00022448"/>
    </source>
</evidence>
<evidence type="ECO:0000313" key="10">
    <source>
        <dbReference type="Proteomes" id="UP000054560"/>
    </source>
</evidence>
<keyword evidence="10" id="KW-1185">Reference proteome</keyword>
<comment type="similarity">
    <text evidence="2 7">Belongs to the MIP/aquaporin (TC 1.A.8) family.</text>
</comment>
<dbReference type="PROSITE" id="PS00221">
    <property type="entry name" value="MIP"/>
    <property type="match status" value="1"/>
</dbReference>
<evidence type="ECO:0000256" key="7">
    <source>
        <dbReference type="RuleBase" id="RU000477"/>
    </source>
</evidence>
<feature type="transmembrane region" description="Helical" evidence="8">
    <location>
        <begin position="137"/>
        <end position="161"/>
    </location>
</feature>
<sequence>MPLSHSVGHVSGAHLNPSISFAFALIDHKDFGWRRFGYYVLAQFVGAFLGSLLVWSLFSGAVAHYEGVNNMVRGQPGSERTAMMFGEYFPNPASYPNQNEVIGIGQAFWAEMLGTAFLAFVIFSVTAPCNNVIPPNFAPLFIGFTVSIIISLIAPLTQAGLNPARDFSPRLLALILGWGDIAIPGPRNGFWIYLLAPMLGAPIGGFLANVCIQRPCKSTEACYELVACSEKKDD</sequence>
<evidence type="ECO:0000256" key="4">
    <source>
        <dbReference type="ARBA" id="ARBA00022692"/>
    </source>
</evidence>
<organism evidence="9 10">
    <name type="scientific">Sphaeroforma arctica JP610</name>
    <dbReference type="NCBI Taxonomy" id="667725"/>
    <lineage>
        <taxon>Eukaryota</taxon>
        <taxon>Ichthyosporea</taxon>
        <taxon>Ichthyophonida</taxon>
        <taxon>Sphaeroforma</taxon>
    </lineage>
</organism>
<keyword evidence="5 8" id="KW-1133">Transmembrane helix</keyword>
<evidence type="ECO:0000256" key="2">
    <source>
        <dbReference type="ARBA" id="ARBA00006175"/>
    </source>
</evidence>
<dbReference type="PANTHER" id="PTHR43829">
    <property type="entry name" value="AQUAPORIN OR AQUAGLYCEROPORIN RELATED"/>
    <property type="match status" value="1"/>
</dbReference>
<keyword evidence="4 7" id="KW-0812">Transmembrane</keyword>
<dbReference type="GO" id="GO:0005886">
    <property type="term" value="C:plasma membrane"/>
    <property type="evidence" value="ECO:0007669"/>
    <property type="project" value="TreeGrafter"/>
</dbReference>
<dbReference type="InterPro" id="IPR050363">
    <property type="entry name" value="MIP/Aquaporin"/>
</dbReference>
<dbReference type="AlphaFoldDB" id="A0A0L0FW34"/>
<evidence type="ECO:0000256" key="6">
    <source>
        <dbReference type="ARBA" id="ARBA00023136"/>
    </source>
</evidence>
<protein>
    <recommendedName>
        <fullName evidence="11">Aquaporin</fullName>
    </recommendedName>
</protein>
<gene>
    <name evidence="9" type="ORF">SARC_06619</name>
</gene>
<keyword evidence="6 8" id="KW-0472">Membrane</keyword>
<feature type="transmembrane region" description="Helical" evidence="8">
    <location>
        <begin position="38"/>
        <end position="58"/>
    </location>
</feature>
<dbReference type="Pfam" id="PF00230">
    <property type="entry name" value="MIP"/>
    <property type="match status" value="1"/>
</dbReference>
<dbReference type="OrthoDB" id="3222at2759"/>
<dbReference type="InterPro" id="IPR000425">
    <property type="entry name" value="MIP"/>
</dbReference>
<evidence type="ECO:0000256" key="5">
    <source>
        <dbReference type="ARBA" id="ARBA00022989"/>
    </source>
</evidence>
<dbReference type="RefSeq" id="XP_014154944.1">
    <property type="nucleotide sequence ID" value="XM_014299469.1"/>
</dbReference>
<reference evidence="9 10" key="1">
    <citation type="submission" date="2011-02" db="EMBL/GenBank/DDBJ databases">
        <title>The Genome Sequence of Sphaeroforma arctica JP610.</title>
        <authorList>
            <consortium name="The Broad Institute Genome Sequencing Platform"/>
            <person name="Russ C."/>
            <person name="Cuomo C."/>
            <person name="Young S.K."/>
            <person name="Zeng Q."/>
            <person name="Gargeya S."/>
            <person name="Alvarado L."/>
            <person name="Berlin A."/>
            <person name="Chapman S.B."/>
            <person name="Chen Z."/>
            <person name="Freedman E."/>
            <person name="Gellesch M."/>
            <person name="Goldberg J."/>
            <person name="Griggs A."/>
            <person name="Gujja S."/>
            <person name="Heilman E."/>
            <person name="Heiman D."/>
            <person name="Howarth C."/>
            <person name="Mehta T."/>
            <person name="Neiman D."/>
            <person name="Pearson M."/>
            <person name="Roberts A."/>
            <person name="Saif S."/>
            <person name="Shea T."/>
            <person name="Shenoy N."/>
            <person name="Sisk P."/>
            <person name="Stolte C."/>
            <person name="Sykes S."/>
            <person name="White J."/>
            <person name="Yandava C."/>
            <person name="Burger G."/>
            <person name="Gray M.W."/>
            <person name="Holland P.W.H."/>
            <person name="King N."/>
            <person name="Lang F.B.F."/>
            <person name="Roger A.J."/>
            <person name="Ruiz-Trillo I."/>
            <person name="Haas B."/>
            <person name="Nusbaum C."/>
            <person name="Birren B."/>
        </authorList>
    </citation>
    <scope>NUCLEOTIDE SEQUENCE [LARGE SCALE GENOMIC DNA]</scope>
    <source>
        <strain evidence="9 10">JP610</strain>
    </source>
</reference>
<feature type="transmembrane region" description="Helical" evidence="8">
    <location>
        <begin position="107"/>
        <end position="125"/>
    </location>
</feature>
<keyword evidence="3 7" id="KW-0813">Transport</keyword>
<dbReference type="eggNOG" id="KOG0224">
    <property type="taxonomic scope" value="Eukaryota"/>
</dbReference>
<evidence type="ECO:0000313" key="9">
    <source>
        <dbReference type="EMBL" id="KNC81042.1"/>
    </source>
</evidence>
<accession>A0A0L0FW34</accession>
<evidence type="ECO:0000256" key="8">
    <source>
        <dbReference type="SAM" id="Phobius"/>
    </source>
</evidence>
<proteinExistence type="inferred from homology"/>
<dbReference type="GeneID" id="25907123"/>
<dbReference type="EMBL" id="KQ242075">
    <property type="protein sequence ID" value="KNC81042.1"/>
    <property type="molecule type" value="Genomic_DNA"/>
</dbReference>
<evidence type="ECO:0008006" key="11">
    <source>
        <dbReference type="Google" id="ProtNLM"/>
    </source>
</evidence>
<dbReference type="GO" id="GO:0015254">
    <property type="term" value="F:glycerol channel activity"/>
    <property type="evidence" value="ECO:0007669"/>
    <property type="project" value="TreeGrafter"/>
</dbReference>
<dbReference type="PRINTS" id="PR00783">
    <property type="entry name" value="MINTRINSICP"/>
</dbReference>
<dbReference type="SUPFAM" id="SSF81338">
    <property type="entry name" value="Aquaporin-like"/>
    <property type="match status" value="1"/>
</dbReference>
<dbReference type="Gene3D" id="1.20.1080.10">
    <property type="entry name" value="Glycerol uptake facilitator protein"/>
    <property type="match status" value="1"/>
</dbReference>
<evidence type="ECO:0000256" key="1">
    <source>
        <dbReference type="ARBA" id="ARBA00004141"/>
    </source>
</evidence>
<dbReference type="InterPro" id="IPR023271">
    <property type="entry name" value="Aquaporin-like"/>
</dbReference>
<feature type="transmembrane region" description="Helical" evidence="8">
    <location>
        <begin position="190"/>
        <end position="208"/>
    </location>
</feature>
<dbReference type="InterPro" id="IPR022357">
    <property type="entry name" value="MIP_CS"/>
</dbReference>
<dbReference type="Proteomes" id="UP000054560">
    <property type="component" value="Unassembled WGS sequence"/>
</dbReference>
<dbReference type="PANTHER" id="PTHR43829:SF9">
    <property type="entry name" value="AQUAPORIN-9"/>
    <property type="match status" value="1"/>
</dbReference>
<comment type="subcellular location">
    <subcellularLocation>
        <location evidence="1">Membrane</location>
        <topology evidence="1">Multi-pass membrane protein</topology>
    </subcellularLocation>
</comment>
<name>A0A0L0FW34_9EUKA</name>